<dbReference type="InterPro" id="IPR018721">
    <property type="entry name" value="DUF2252"/>
</dbReference>
<organism evidence="2 3">
    <name type="scientific">Cyclotella cryptica</name>
    <dbReference type="NCBI Taxonomy" id="29204"/>
    <lineage>
        <taxon>Eukaryota</taxon>
        <taxon>Sar</taxon>
        <taxon>Stramenopiles</taxon>
        <taxon>Ochrophyta</taxon>
        <taxon>Bacillariophyta</taxon>
        <taxon>Coscinodiscophyceae</taxon>
        <taxon>Thalassiosirophycidae</taxon>
        <taxon>Stephanodiscales</taxon>
        <taxon>Stephanodiscaceae</taxon>
        <taxon>Cyclotella</taxon>
    </lineage>
</organism>
<reference evidence="2 3" key="1">
    <citation type="journal article" date="2020" name="G3 (Bethesda)">
        <title>Improved Reference Genome for Cyclotella cryptica CCMP332, a Model for Cell Wall Morphogenesis, Salinity Adaptation, and Lipid Production in Diatoms (Bacillariophyta).</title>
        <authorList>
            <person name="Roberts W.R."/>
            <person name="Downey K.M."/>
            <person name="Ruck E.C."/>
            <person name="Traller J.C."/>
            <person name="Alverson A.J."/>
        </authorList>
    </citation>
    <scope>NUCLEOTIDE SEQUENCE [LARGE SCALE GENOMIC DNA]</scope>
    <source>
        <strain evidence="2 3">CCMP332</strain>
    </source>
</reference>
<dbReference type="Pfam" id="PF10009">
    <property type="entry name" value="DUF2252"/>
    <property type="match status" value="1"/>
</dbReference>
<evidence type="ECO:0000313" key="2">
    <source>
        <dbReference type="EMBL" id="KAL3791501.1"/>
    </source>
</evidence>
<protein>
    <recommendedName>
        <fullName evidence="4">DUF2252 domain-containing protein</fullName>
    </recommendedName>
</protein>
<comment type="caution">
    <text evidence="2">The sequence shown here is derived from an EMBL/GenBank/DDBJ whole genome shotgun (WGS) entry which is preliminary data.</text>
</comment>
<name>A0ABD3PUU4_9STRA</name>
<dbReference type="AlphaFoldDB" id="A0ABD3PUU4"/>
<feature type="region of interest" description="Disordered" evidence="1">
    <location>
        <begin position="120"/>
        <end position="174"/>
    </location>
</feature>
<feature type="compositionally biased region" description="Basic and acidic residues" evidence="1">
    <location>
        <begin position="40"/>
        <end position="53"/>
    </location>
</feature>
<accession>A0ABD3PUU4</accession>
<sequence length="657" mass="74085">MIMPIREICFPSNNDDASELTTLLTHTNHNLHHNGGGGGGDDHLPELHRENSHRLSHPSHPTNRSEESHTTRKAFQLATVLGILSLCALLYTDVLVNRHSADDSVTAVVAVGDQWDALPAQRDSTGVRGGRLEEARDGKKKKRGVGDKVRVSSAKATKKRNEEEEDDSGGNNMEIPIAQKRCPYVIQTFEDQNVGASKDFLREKYIAQSADANTFYRATALLFWKDFGARRWGEKQGKSINLEELVLLGEAKYQDGTPLSPMSTWTWITGDQHLSNFGAWRNRGGDVVFSVNDFDEAAIYDFQLDVLRIAVSICNHGFTNGLSVEEVSEALETFTFSYVKTAIEYVGGDAALLYELTEDTSTGVLRDFLSDVEKNKSQDKQLEKFTETGKDGARRFVYTEDNRLVNVPKELENKIRSEMVSTKYGASMMKMGWRVRGWDDDFFTVLDIARRVGSGIGSYGVDRFYVLLKGTDTSLDEDGDSSVILDIKYEPISAVSRVLDENTRAWYAHMFRNEADRTAQAQRRLTSFTDPYVGWIEIDGNPYYVRQRSPWKSSFALDELKNHNAFVEFMEQIAIATATSHVRGTVSKSPGQFKHVIKVLLAGDRNRRRWSNLVAKIAFHYRNQVLLDYECFKSYVKQIYPLNNTAAASTNHTKIKT</sequence>
<keyword evidence="3" id="KW-1185">Reference proteome</keyword>
<feature type="region of interest" description="Disordered" evidence="1">
    <location>
        <begin position="28"/>
        <end position="70"/>
    </location>
</feature>
<dbReference type="PANTHER" id="PTHR39441">
    <property type="entry name" value="DUF2252 DOMAIN-CONTAINING PROTEIN"/>
    <property type="match status" value="1"/>
</dbReference>
<evidence type="ECO:0000256" key="1">
    <source>
        <dbReference type="SAM" id="MobiDB-lite"/>
    </source>
</evidence>
<proteinExistence type="predicted"/>
<gene>
    <name evidence="2" type="ORF">HJC23_011532</name>
</gene>
<dbReference type="Proteomes" id="UP001516023">
    <property type="component" value="Unassembled WGS sequence"/>
</dbReference>
<evidence type="ECO:0000313" key="3">
    <source>
        <dbReference type="Proteomes" id="UP001516023"/>
    </source>
</evidence>
<evidence type="ECO:0008006" key="4">
    <source>
        <dbReference type="Google" id="ProtNLM"/>
    </source>
</evidence>
<dbReference type="PANTHER" id="PTHR39441:SF1">
    <property type="entry name" value="DUF2252 DOMAIN-CONTAINING PROTEIN"/>
    <property type="match status" value="1"/>
</dbReference>
<dbReference type="EMBL" id="JABMIG020000113">
    <property type="protein sequence ID" value="KAL3791501.1"/>
    <property type="molecule type" value="Genomic_DNA"/>
</dbReference>